<proteinExistence type="predicted"/>
<comment type="caution">
    <text evidence="1">The sequence shown here is derived from an EMBL/GenBank/DDBJ whole genome shotgun (WGS) entry which is preliminary data.</text>
</comment>
<evidence type="ECO:0000313" key="2">
    <source>
        <dbReference type="Proteomes" id="UP001245285"/>
    </source>
</evidence>
<accession>A0ABU3CL48</accession>
<name>A0ABU3CL48_9FLAO</name>
<protein>
    <submittedName>
        <fullName evidence="1">Uncharacterized protein</fullName>
    </submittedName>
</protein>
<sequence>MKTLLPLITLLLLLSCSEQKGNKQETSSRNIDTTFFKADGFNMGLELALLSNNKFVLKTSMFSCFGGGEIRKFAGSYSKDQTQLKLKPETVTITVYTEESPMSNPEIRELQYGPDSLKTKTIFQILEWNNNEYLLSEQSTSFYGFEDEESDYENFAYYYNSGDEPEEHGWYLVNEAVEKDSATSSLDLDKIPPKYRGAFLKQPIAAEITNTEKVPELEDEGEHWLITINKGEVDGVNKSLIFRTQNSEFFIEPDSVFKEKTVAKSYMYKFSTKDYPVGTVLKTKWED</sequence>
<keyword evidence="2" id="KW-1185">Reference proteome</keyword>
<reference evidence="1 2" key="1">
    <citation type="submission" date="2023-09" db="EMBL/GenBank/DDBJ databases">
        <authorList>
            <person name="Rey-Velasco X."/>
        </authorList>
    </citation>
    <scope>NUCLEOTIDE SEQUENCE [LARGE SCALE GENOMIC DNA]</scope>
    <source>
        <strain evidence="1 2">F260</strain>
    </source>
</reference>
<dbReference type="RefSeq" id="WP_311495227.1">
    <property type="nucleotide sequence ID" value="NZ_JAVRHO010000012.1"/>
</dbReference>
<dbReference type="Proteomes" id="UP001245285">
    <property type="component" value="Unassembled WGS sequence"/>
</dbReference>
<evidence type="ECO:0000313" key="1">
    <source>
        <dbReference type="EMBL" id="MDT0647069.1"/>
    </source>
</evidence>
<organism evidence="1 2">
    <name type="scientific">Autumnicola lenta</name>
    <dbReference type="NCBI Taxonomy" id="3075593"/>
    <lineage>
        <taxon>Bacteria</taxon>
        <taxon>Pseudomonadati</taxon>
        <taxon>Bacteroidota</taxon>
        <taxon>Flavobacteriia</taxon>
        <taxon>Flavobacteriales</taxon>
        <taxon>Flavobacteriaceae</taxon>
        <taxon>Autumnicola</taxon>
    </lineage>
</organism>
<dbReference type="PROSITE" id="PS51257">
    <property type="entry name" value="PROKAR_LIPOPROTEIN"/>
    <property type="match status" value="1"/>
</dbReference>
<gene>
    <name evidence="1" type="ORF">RM545_10230</name>
</gene>
<dbReference type="EMBL" id="JAVRHO010000012">
    <property type="protein sequence ID" value="MDT0647069.1"/>
    <property type="molecule type" value="Genomic_DNA"/>
</dbReference>